<accession>A0A928DP18</accession>
<dbReference type="Pfam" id="PF00861">
    <property type="entry name" value="Ribosomal_L18p"/>
    <property type="match status" value="1"/>
</dbReference>
<dbReference type="InterPro" id="IPR004389">
    <property type="entry name" value="Ribosomal_uL18_bac-type"/>
</dbReference>
<comment type="caution">
    <text evidence="8">The sequence shown here is derived from an EMBL/GenBank/DDBJ whole genome shotgun (WGS) entry which is preliminary data.</text>
</comment>
<dbReference type="AlphaFoldDB" id="A0A928DP18"/>
<dbReference type="CDD" id="cd00432">
    <property type="entry name" value="Ribosomal_L18_L5e"/>
    <property type="match status" value="1"/>
</dbReference>
<dbReference type="SUPFAM" id="SSF53137">
    <property type="entry name" value="Translational machinery components"/>
    <property type="match status" value="1"/>
</dbReference>
<proteinExistence type="inferred from homology"/>
<evidence type="ECO:0000256" key="1">
    <source>
        <dbReference type="ARBA" id="ARBA00007116"/>
    </source>
</evidence>
<evidence type="ECO:0000256" key="3">
    <source>
        <dbReference type="ARBA" id="ARBA00022884"/>
    </source>
</evidence>
<dbReference type="InterPro" id="IPR005484">
    <property type="entry name" value="Ribosomal_uL18_bac/plant/anim"/>
</dbReference>
<dbReference type="Gene3D" id="3.30.420.100">
    <property type="match status" value="1"/>
</dbReference>
<gene>
    <name evidence="7" type="primary">rplR</name>
    <name evidence="8" type="ORF">E7027_01345</name>
</gene>
<keyword evidence="5 7" id="KW-0687">Ribonucleoprotein</keyword>
<dbReference type="GO" id="GO:0005840">
    <property type="term" value="C:ribosome"/>
    <property type="evidence" value="ECO:0007669"/>
    <property type="project" value="UniProtKB-KW"/>
</dbReference>
<evidence type="ECO:0000313" key="9">
    <source>
        <dbReference type="Proteomes" id="UP000725649"/>
    </source>
</evidence>
<dbReference type="NCBIfam" id="TIGR00060">
    <property type="entry name" value="L18_bact"/>
    <property type="match status" value="1"/>
</dbReference>
<dbReference type="Proteomes" id="UP000725649">
    <property type="component" value="Unassembled WGS sequence"/>
</dbReference>
<dbReference type="GO" id="GO:0008097">
    <property type="term" value="F:5S rRNA binding"/>
    <property type="evidence" value="ECO:0007669"/>
    <property type="project" value="TreeGrafter"/>
</dbReference>
<dbReference type="InterPro" id="IPR057268">
    <property type="entry name" value="Ribosomal_L18"/>
</dbReference>
<dbReference type="GO" id="GO:0005737">
    <property type="term" value="C:cytoplasm"/>
    <property type="evidence" value="ECO:0007669"/>
    <property type="project" value="UniProtKB-ARBA"/>
</dbReference>
<comment type="similarity">
    <text evidence="1 7">Belongs to the universal ribosomal protein uL18 family.</text>
</comment>
<sequence length="121" mass="13580">MATKQERYQYRKDRSRGHLLRNGAVRPRLSVYRSLKYIYAQIIDDNTHSTLVSATTLSKEFEGKFETSAKSIEAAKALGAVIAKKAIEQGITEVMFDRGGRVYHGRIKALADSAREAGLKF</sequence>
<evidence type="ECO:0000256" key="7">
    <source>
        <dbReference type="HAMAP-Rule" id="MF_01337"/>
    </source>
</evidence>
<keyword evidence="4 7" id="KW-0689">Ribosomal protein</keyword>
<comment type="function">
    <text evidence="7">This is one of the proteins that bind and probably mediate the attachment of the 5S RNA into the large ribosomal subunit, where it forms part of the central protuberance.</text>
</comment>
<organism evidence="8 9">
    <name type="scientific">Candidatus Avelusimicrobium gallicola</name>
    <dbReference type="NCBI Taxonomy" id="2562704"/>
    <lineage>
        <taxon>Bacteria</taxon>
        <taxon>Pseudomonadati</taxon>
        <taxon>Elusimicrobiota</taxon>
        <taxon>Elusimicrobia</taxon>
        <taxon>Elusimicrobiales</taxon>
        <taxon>Elusimicrobiaceae</taxon>
        <taxon>Candidatus Avelusimicrobium</taxon>
    </lineage>
</organism>
<dbReference type="PANTHER" id="PTHR12899:SF3">
    <property type="entry name" value="LARGE RIBOSOMAL SUBUNIT PROTEIN UL18M"/>
    <property type="match status" value="1"/>
</dbReference>
<dbReference type="PANTHER" id="PTHR12899">
    <property type="entry name" value="39S RIBOSOMAL PROTEIN L18, MITOCHONDRIAL"/>
    <property type="match status" value="1"/>
</dbReference>
<evidence type="ECO:0000313" key="8">
    <source>
        <dbReference type="EMBL" id="MBE6420781.1"/>
    </source>
</evidence>
<evidence type="ECO:0000256" key="2">
    <source>
        <dbReference type="ARBA" id="ARBA00022730"/>
    </source>
</evidence>
<evidence type="ECO:0000256" key="5">
    <source>
        <dbReference type="ARBA" id="ARBA00023274"/>
    </source>
</evidence>
<dbReference type="GO" id="GO:0006412">
    <property type="term" value="P:translation"/>
    <property type="evidence" value="ECO:0007669"/>
    <property type="project" value="UniProtKB-UniRule"/>
</dbReference>
<keyword evidence="3 7" id="KW-0694">RNA-binding</keyword>
<protein>
    <recommendedName>
        <fullName evidence="6 7">Large ribosomal subunit protein uL18</fullName>
    </recommendedName>
</protein>
<comment type="subunit">
    <text evidence="7">Part of the 50S ribosomal subunit; part of the 5S rRNA/L5/L18/L25 subcomplex. Contacts the 5S and 23S rRNAs.</text>
</comment>
<dbReference type="GO" id="GO:0003735">
    <property type="term" value="F:structural constituent of ribosome"/>
    <property type="evidence" value="ECO:0007669"/>
    <property type="project" value="InterPro"/>
</dbReference>
<keyword evidence="2 7" id="KW-0699">rRNA-binding</keyword>
<dbReference type="GO" id="GO:1990904">
    <property type="term" value="C:ribonucleoprotein complex"/>
    <property type="evidence" value="ECO:0007669"/>
    <property type="project" value="UniProtKB-KW"/>
</dbReference>
<evidence type="ECO:0000256" key="6">
    <source>
        <dbReference type="ARBA" id="ARBA00035197"/>
    </source>
</evidence>
<dbReference type="FunFam" id="3.30.420.100:FF:000001">
    <property type="entry name" value="50S ribosomal protein L18"/>
    <property type="match status" value="1"/>
</dbReference>
<dbReference type="HAMAP" id="MF_01337_B">
    <property type="entry name" value="Ribosomal_uL18_B"/>
    <property type="match status" value="1"/>
</dbReference>
<dbReference type="EMBL" id="SUVG01000002">
    <property type="protein sequence ID" value="MBE6420781.1"/>
    <property type="molecule type" value="Genomic_DNA"/>
</dbReference>
<evidence type="ECO:0000256" key="4">
    <source>
        <dbReference type="ARBA" id="ARBA00022980"/>
    </source>
</evidence>
<reference evidence="8" key="1">
    <citation type="submission" date="2019-04" db="EMBL/GenBank/DDBJ databases">
        <title>Evolution of Biomass-Degrading Anaerobic Consortia Revealed by Metagenomics.</title>
        <authorList>
            <person name="Peng X."/>
        </authorList>
    </citation>
    <scope>NUCLEOTIDE SEQUENCE</scope>
    <source>
        <strain evidence="8">SIG66</strain>
    </source>
</reference>
<name>A0A928DP18_9BACT</name>